<dbReference type="Proteomes" id="UP001169066">
    <property type="component" value="Unassembled WGS sequence"/>
</dbReference>
<evidence type="ECO:0000313" key="1">
    <source>
        <dbReference type="EMBL" id="MDM5264562.1"/>
    </source>
</evidence>
<name>A0ABT7QUW4_9BACT</name>
<organism evidence="1 2">
    <name type="scientific">Sulfurovum xiamenensis</name>
    <dbReference type="NCBI Taxonomy" id="3019066"/>
    <lineage>
        <taxon>Bacteria</taxon>
        <taxon>Pseudomonadati</taxon>
        <taxon>Campylobacterota</taxon>
        <taxon>Epsilonproteobacteria</taxon>
        <taxon>Campylobacterales</taxon>
        <taxon>Sulfurovaceae</taxon>
        <taxon>Sulfurovum</taxon>
    </lineage>
</organism>
<protein>
    <submittedName>
        <fullName evidence="1">Uncharacterized protein</fullName>
    </submittedName>
</protein>
<reference evidence="1" key="1">
    <citation type="submission" date="2023-01" db="EMBL/GenBank/DDBJ databases">
        <title>Sulfurovum sp. XTW-4 genome assembly.</title>
        <authorList>
            <person name="Wang J."/>
        </authorList>
    </citation>
    <scope>NUCLEOTIDE SEQUENCE</scope>
    <source>
        <strain evidence="1">XTW-4</strain>
    </source>
</reference>
<dbReference type="EMBL" id="JAQIBC010000010">
    <property type="protein sequence ID" value="MDM5264562.1"/>
    <property type="molecule type" value="Genomic_DNA"/>
</dbReference>
<evidence type="ECO:0000313" key="2">
    <source>
        <dbReference type="Proteomes" id="UP001169066"/>
    </source>
</evidence>
<gene>
    <name evidence="1" type="ORF">PF327_10190</name>
</gene>
<dbReference type="InterPro" id="IPR010982">
    <property type="entry name" value="Lambda_DNA-bd_dom_sf"/>
</dbReference>
<proteinExistence type="predicted"/>
<comment type="caution">
    <text evidence="1">The sequence shown here is derived from an EMBL/GenBank/DDBJ whole genome shotgun (WGS) entry which is preliminary data.</text>
</comment>
<keyword evidence="2" id="KW-1185">Reference proteome</keyword>
<sequence>MNQQQKLIYNDLKTRYNKSTLSKSEMANELGISYSTIDGYISKGYGIPNYKKLGTAKNAKVIFNIIDVAEFLSQTIKTA</sequence>
<accession>A0ABT7QUW4</accession>
<dbReference type="Gene3D" id="1.10.260.40">
    <property type="entry name" value="lambda repressor-like DNA-binding domains"/>
    <property type="match status" value="1"/>
</dbReference>
<dbReference type="RefSeq" id="WP_289402465.1">
    <property type="nucleotide sequence ID" value="NZ_JAQIBC010000010.1"/>
</dbReference>